<name>G9ZEV8_9GAMM</name>
<dbReference type="STRING" id="797473.HMPREF9080_01297"/>
<dbReference type="Proteomes" id="UP000004750">
    <property type="component" value="Unassembled WGS sequence"/>
</dbReference>
<comment type="caution">
    <text evidence="1">The sequence shown here is derived from an EMBL/GenBank/DDBJ whole genome shotgun (WGS) entry which is preliminary data.</text>
</comment>
<sequence length="54" mass="6761">MMNLSFDVALRLKYATKFAKRRRYWAVKRRRYWVRQAALLLAVKRRQYWVRQAA</sequence>
<reference evidence="1 2" key="1">
    <citation type="submission" date="2011-08" db="EMBL/GenBank/DDBJ databases">
        <authorList>
            <person name="Weinstock G."/>
            <person name="Sodergren E."/>
            <person name="Clifton S."/>
            <person name="Fulton L."/>
            <person name="Fulton B."/>
            <person name="Courtney L."/>
            <person name="Fronick C."/>
            <person name="Harrison M."/>
            <person name="Strong C."/>
            <person name="Farmer C."/>
            <person name="Delahaunty K."/>
            <person name="Markovic C."/>
            <person name="Hall O."/>
            <person name="Minx P."/>
            <person name="Tomlinson C."/>
            <person name="Mitreva M."/>
            <person name="Hou S."/>
            <person name="Chen J."/>
            <person name="Wollam A."/>
            <person name="Pepin K.H."/>
            <person name="Johnson M."/>
            <person name="Bhonagiri V."/>
            <person name="Zhang X."/>
            <person name="Suruliraj S."/>
            <person name="Warren W."/>
            <person name="Chinwalla A."/>
            <person name="Mardis E.R."/>
            <person name="Wilson R.K."/>
        </authorList>
    </citation>
    <scope>NUCLEOTIDE SEQUENCE [LARGE SCALE GENOMIC DNA]</scope>
    <source>
        <strain evidence="1 2">F0432</strain>
    </source>
</reference>
<dbReference type="AlphaFoldDB" id="G9ZEV8"/>
<dbReference type="RefSeq" id="WP_006985310.1">
    <property type="nucleotide sequence ID" value="NZ_JH417921.1"/>
</dbReference>
<protein>
    <submittedName>
        <fullName evidence="1">Uncharacterized protein</fullName>
    </submittedName>
</protein>
<dbReference type="HOGENOM" id="CLU_3041615_0_0_6"/>
<gene>
    <name evidence="1" type="ORF">HMPREF9080_01297</name>
</gene>
<accession>G9ZEV8</accession>
<proteinExistence type="predicted"/>
<organism evidence="1 2">
    <name type="scientific">Cardiobacterium valvarum F0432</name>
    <dbReference type="NCBI Taxonomy" id="797473"/>
    <lineage>
        <taxon>Bacteria</taxon>
        <taxon>Pseudomonadati</taxon>
        <taxon>Pseudomonadota</taxon>
        <taxon>Gammaproteobacteria</taxon>
        <taxon>Cardiobacteriales</taxon>
        <taxon>Cardiobacteriaceae</taxon>
        <taxon>Cardiobacterium</taxon>
    </lineage>
</organism>
<evidence type="ECO:0000313" key="2">
    <source>
        <dbReference type="Proteomes" id="UP000004750"/>
    </source>
</evidence>
<evidence type="ECO:0000313" key="1">
    <source>
        <dbReference type="EMBL" id="EHM54277.1"/>
    </source>
</evidence>
<dbReference type="EMBL" id="AGCM01000073">
    <property type="protein sequence ID" value="EHM54277.1"/>
    <property type="molecule type" value="Genomic_DNA"/>
</dbReference>